<feature type="transmembrane region" description="Helical" evidence="1">
    <location>
        <begin position="193"/>
        <end position="214"/>
    </location>
</feature>
<accession>A0ABD6E343</accession>
<dbReference type="AlphaFoldDB" id="A0ABD6E343"/>
<organism evidence="2 3">
    <name type="scientific">Gnathostoma spinigerum</name>
    <dbReference type="NCBI Taxonomy" id="75299"/>
    <lineage>
        <taxon>Eukaryota</taxon>
        <taxon>Metazoa</taxon>
        <taxon>Ecdysozoa</taxon>
        <taxon>Nematoda</taxon>
        <taxon>Chromadorea</taxon>
        <taxon>Rhabditida</taxon>
        <taxon>Spirurina</taxon>
        <taxon>Gnathostomatomorpha</taxon>
        <taxon>Gnathostomatoidea</taxon>
        <taxon>Gnathostomatidae</taxon>
        <taxon>Gnathostoma</taxon>
    </lineage>
</organism>
<proteinExistence type="predicted"/>
<sequence>MNNQKSKFPQTLAVVVALALLVAGIAVSIGGIISPSWQVVDIREFQAEHHHGLWQDCMRSHRSRHKIHDDSRQRSGGDLHCTFKFDYNAVKIIGDNLDSLEQNSAAGEAEHHQFFGWHKAVLICAGFSIAVAALALCLGVCAPCNSACALLFTILVFVSLFFSVVADGIFFFAAHRVDSRFVQGLVGTYEQEIGYAFYMHGSGTILLLISMVVASAASYQLLTRAECHDPPPMRELAPLYTFGVTN</sequence>
<comment type="caution">
    <text evidence="2">The sequence shown here is derived from an EMBL/GenBank/DDBJ whole genome shotgun (WGS) entry which is preliminary data.</text>
</comment>
<keyword evidence="1" id="KW-0472">Membrane</keyword>
<name>A0ABD6E343_9BILA</name>
<dbReference type="EMBL" id="JBGFUD010000311">
    <property type="protein sequence ID" value="MFH4974243.1"/>
    <property type="molecule type" value="Genomic_DNA"/>
</dbReference>
<feature type="transmembrane region" description="Helical" evidence="1">
    <location>
        <begin position="12"/>
        <end position="33"/>
    </location>
</feature>
<dbReference type="Pfam" id="PF07062">
    <property type="entry name" value="Clc-like"/>
    <property type="match status" value="1"/>
</dbReference>
<keyword evidence="1" id="KW-1133">Transmembrane helix</keyword>
<evidence type="ECO:0000256" key="1">
    <source>
        <dbReference type="SAM" id="Phobius"/>
    </source>
</evidence>
<keyword evidence="1" id="KW-0812">Transmembrane</keyword>
<dbReference type="PANTHER" id="PTHR35574:SF1">
    <property type="entry name" value="CLC-LIKE PROTEIN"/>
    <property type="match status" value="1"/>
</dbReference>
<gene>
    <name evidence="2" type="ORF">AB6A40_000952</name>
</gene>
<dbReference type="Gene3D" id="1.20.140.150">
    <property type="match status" value="1"/>
</dbReference>
<feature type="transmembrane region" description="Helical" evidence="1">
    <location>
        <begin position="120"/>
        <end position="142"/>
    </location>
</feature>
<evidence type="ECO:0008006" key="4">
    <source>
        <dbReference type="Google" id="ProtNLM"/>
    </source>
</evidence>
<dbReference type="InterPro" id="IPR010761">
    <property type="entry name" value="Clc_prot-like"/>
</dbReference>
<feature type="transmembrane region" description="Helical" evidence="1">
    <location>
        <begin position="149"/>
        <end position="173"/>
    </location>
</feature>
<dbReference type="PANTHER" id="PTHR35574">
    <property type="entry name" value="PUTATIVE-RELATED"/>
    <property type="match status" value="1"/>
</dbReference>
<reference evidence="2 3" key="1">
    <citation type="submission" date="2024-08" db="EMBL/GenBank/DDBJ databases">
        <title>Gnathostoma spinigerum genome.</title>
        <authorList>
            <person name="Gonzalez-Bertolin B."/>
            <person name="Monzon S."/>
            <person name="Zaballos A."/>
            <person name="Jimenez P."/>
            <person name="Dekumyoy P."/>
            <person name="Varona S."/>
            <person name="Cuesta I."/>
            <person name="Sumanam S."/>
            <person name="Adisakwattana P."/>
            <person name="Gasser R.B."/>
            <person name="Hernandez-Gonzalez A."/>
            <person name="Young N.D."/>
            <person name="Perteguer M.J."/>
        </authorList>
    </citation>
    <scope>NUCLEOTIDE SEQUENCE [LARGE SCALE GENOMIC DNA]</scope>
    <source>
        <strain evidence="2">AL3</strain>
        <tissue evidence="2">Liver</tissue>
    </source>
</reference>
<evidence type="ECO:0000313" key="2">
    <source>
        <dbReference type="EMBL" id="MFH4974243.1"/>
    </source>
</evidence>
<protein>
    <recommendedName>
        <fullName evidence="4">Clc-like protein</fullName>
    </recommendedName>
</protein>
<evidence type="ECO:0000313" key="3">
    <source>
        <dbReference type="Proteomes" id="UP001608902"/>
    </source>
</evidence>
<keyword evidence="3" id="KW-1185">Reference proteome</keyword>
<dbReference type="Proteomes" id="UP001608902">
    <property type="component" value="Unassembled WGS sequence"/>
</dbReference>